<keyword evidence="1" id="KW-1133">Transmembrane helix</keyword>
<evidence type="ECO:0000313" key="3">
    <source>
        <dbReference type="EMBL" id="KAH8079785.1"/>
    </source>
</evidence>
<organism evidence="3 4">
    <name type="scientific">Cristinia sonorae</name>
    <dbReference type="NCBI Taxonomy" id="1940300"/>
    <lineage>
        <taxon>Eukaryota</taxon>
        <taxon>Fungi</taxon>
        <taxon>Dikarya</taxon>
        <taxon>Basidiomycota</taxon>
        <taxon>Agaricomycotina</taxon>
        <taxon>Agaricomycetes</taxon>
        <taxon>Agaricomycetidae</taxon>
        <taxon>Agaricales</taxon>
        <taxon>Pleurotineae</taxon>
        <taxon>Stephanosporaceae</taxon>
        <taxon>Cristinia</taxon>
    </lineage>
</organism>
<comment type="caution">
    <text evidence="3">The sequence shown here is derived from an EMBL/GenBank/DDBJ whole genome shotgun (WGS) entry which is preliminary data.</text>
</comment>
<feature type="transmembrane region" description="Helical" evidence="1">
    <location>
        <begin position="29"/>
        <end position="51"/>
    </location>
</feature>
<feature type="transmembrane region" description="Helical" evidence="1">
    <location>
        <begin position="72"/>
        <end position="93"/>
    </location>
</feature>
<evidence type="ECO:0000313" key="4">
    <source>
        <dbReference type="Proteomes" id="UP000813824"/>
    </source>
</evidence>
<gene>
    <name evidence="3" type="ORF">BXZ70DRAFT_901587</name>
</gene>
<keyword evidence="1" id="KW-0472">Membrane</keyword>
<sequence>MSAPPPGFAQIPLPPGMTLEQFQTLQGQIVTISITVAVATGILLWDYFTLLRDEISLYRNEGRRFWKTPGTILFIILRYAGILAMIPSLFFTSVQSSHCQASVSISQAGVLLAVAAAGGIFCFRVFALWNGNHIVHGVVGCMYCLMMACWIAVGSQYRATQGPPTPFGSNCQMQPIVSWAPISFASSVAFDTVVLALTLAKIHVNAFMTSSSIGRQVYRDNLMYFLITTVTNTVVLAIESLGPEHTMIKPTAVPFSTLVTVTMGSRVYLNLRLMHKRADGARSDTTRPSFTTHLEDAHGELTEQSFRPSKLEVYRLDAPETSVLSSYIPSRYDSDSVFSGAIYSTPTYTG</sequence>
<feature type="transmembrane region" description="Helical" evidence="1">
    <location>
        <begin position="221"/>
        <end position="238"/>
    </location>
</feature>
<name>A0A8K0UG63_9AGAR</name>
<dbReference type="Pfam" id="PF20151">
    <property type="entry name" value="DUF6533"/>
    <property type="match status" value="1"/>
</dbReference>
<evidence type="ECO:0000256" key="1">
    <source>
        <dbReference type="SAM" id="Phobius"/>
    </source>
</evidence>
<keyword evidence="4" id="KW-1185">Reference proteome</keyword>
<reference evidence="3" key="1">
    <citation type="journal article" date="2021" name="New Phytol.">
        <title>Evolutionary innovations through gain and loss of genes in the ectomycorrhizal Boletales.</title>
        <authorList>
            <person name="Wu G."/>
            <person name="Miyauchi S."/>
            <person name="Morin E."/>
            <person name="Kuo A."/>
            <person name="Drula E."/>
            <person name="Varga T."/>
            <person name="Kohler A."/>
            <person name="Feng B."/>
            <person name="Cao Y."/>
            <person name="Lipzen A."/>
            <person name="Daum C."/>
            <person name="Hundley H."/>
            <person name="Pangilinan J."/>
            <person name="Johnson J."/>
            <person name="Barry K."/>
            <person name="LaButti K."/>
            <person name="Ng V."/>
            <person name="Ahrendt S."/>
            <person name="Min B."/>
            <person name="Choi I.G."/>
            <person name="Park H."/>
            <person name="Plett J.M."/>
            <person name="Magnuson J."/>
            <person name="Spatafora J.W."/>
            <person name="Nagy L.G."/>
            <person name="Henrissat B."/>
            <person name="Grigoriev I.V."/>
            <person name="Yang Z.L."/>
            <person name="Xu J."/>
            <person name="Martin F.M."/>
        </authorList>
    </citation>
    <scope>NUCLEOTIDE SEQUENCE</scope>
    <source>
        <strain evidence="3">KKN 215</strain>
    </source>
</reference>
<protein>
    <recommendedName>
        <fullName evidence="2">DUF6533 domain-containing protein</fullName>
    </recommendedName>
</protein>
<feature type="transmembrane region" description="Helical" evidence="1">
    <location>
        <begin position="250"/>
        <end position="269"/>
    </location>
</feature>
<feature type="transmembrane region" description="Helical" evidence="1">
    <location>
        <begin position="134"/>
        <end position="156"/>
    </location>
</feature>
<accession>A0A8K0UG63</accession>
<dbReference type="InterPro" id="IPR045340">
    <property type="entry name" value="DUF6533"/>
</dbReference>
<feature type="domain" description="DUF6533" evidence="2">
    <location>
        <begin position="39"/>
        <end position="83"/>
    </location>
</feature>
<dbReference type="OrthoDB" id="3235847at2759"/>
<proteinExistence type="predicted"/>
<keyword evidence="1" id="KW-0812">Transmembrane</keyword>
<evidence type="ECO:0000259" key="2">
    <source>
        <dbReference type="Pfam" id="PF20151"/>
    </source>
</evidence>
<dbReference type="AlphaFoldDB" id="A0A8K0UG63"/>
<dbReference type="Proteomes" id="UP000813824">
    <property type="component" value="Unassembled WGS sequence"/>
</dbReference>
<feature type="transmembrane region" description="Helical" evidence="1">
    <location>
        <begin position="176"/>
        <end position="200"/>
    </location>
</feature>
<dbReference type="EMBL" id="JAEVFJ010000055">
    <property type="protein sequence ID" value="KAH8079785.1"/>
    <property type="molecule type" value="Genomic_DNA"/>
</dbReference>
<feature type="transmembrane region" description="Helical" evidence="1">
    <location>
        <begin position="105"/>
        <end position="127"/>
    </location>
</feature>